<feature type="compositionally biased region" description="Acidic residues" evidence="6">
    <location>
        <begin position="754"/>
        <end position="786"/>
    </location>
</feature>
<feature type="region of interest" description="Disordered" evidence="6">
    <location>
        <begin position="254"/>
        <end position="285"/>
    </location>
</feature>
<accession>A0A1Y2BYK8</accession>
<dbReference type="Gene3D" id="3.30.230.80">
    <property type="match status" value="1"/>
</dbReference>
<evidence type="ECO:0000313" key="10">
    <source>
        <dbReference type="Proteomes" id="UP000193920"/>
    </source>
</evidence>
<dbReference type="Pfam" id="PF13589">
    <property type="entry name" value="HATPase_c_3"/>
    <property type="match status" value="1"/>
</dbReference>
<feature type="binding site" evidence="5">
    <location>
        <position position="115"/>
    </location>
    <ligand>
        <name>ATP</name>
        <dbReference type="ChEBI" id="CHEBI:30616"/>
    </ligand>
</feature>
<dbReference type="PANTHER" id="PTHR11528">
    <property type="entry name" value="HEAT SHOCK PROTEIN 90 FAMILY MEMBER"/>
    <property type="match status" value="1"/>
</dbReference>
<dbReference type="AlphaFoldDB" id="A0A1Y2BYK8"/>
<feature type="binding site" evidence="5">
    <location>
        <position position="209"/>
    </location>
    <ligand>
        <name>ATP</name>
        <dbReference type="ChEBI" id="CHEBI:30616"/>
    </ligand>
</feature>
<evidence type="ECO:0000256" key="5">
    <source>
        <dbReference type="PIRSR" id="PIRSR002583-1"/>
    </source>
</evidence>
<dbReference type="InterPro" id="IPR037196">
    <property type="entry name" value="HSP90_C"/>
</dbReference>
<dbReference type="SUPFAM" id="SSF110942">
    <property type="entry name" value="HSP90 C-terminal domain"/>
    <property type="match status" value="1"/>
</dbReference>
<feature type="binding site" evidence="5">
    <location>
        <begin position="157"/>
        <end position="162"/>
    </location>
    <ligand>
        <name>ATP</name>
        <dbReference type="ChEBI" id="CHEBI:30616"/>
    </ligand>
</feature>
<feature type="binding site" evidence="5">
    <location>
        <position position="120"/>
    </location>
    <ligand>
        <name>ATP</name>
        <dbReference type="ChEBI" id="CHEBI:30616"/>
    </ligand>
</feature>
<keyword evidence="10" id="KW-1185">Reference proteome</keyword>
<gene>
    <name evidence="9" type="ORF">LY90DRAFT_672321</name>
</gene>
<feature type="binding site" evidence="5">
    <location>
        <position position="134"/>
    </location>
    <ligand>
        <name>ATP</name>
        <dbReference type="ChEBI" id="CHEBI:30616"/>
    </ligand>
</feature>
<keyword evidence="4" id="KW-0143">Chaperone</keyword>
<feature type="compositionally biased region" description="Low complexity" evidence="6">
    <location>
        <begin position="726"/>
        <end position="737"/>
    </location>
</feature>
<dbReference type="Proteomes" id="UP000193920">
    <property type="component" value="Unassembled WGS sequence"/>
</dbReference>
<evidence type="ECO:0000259" key="8">
    <source>
        <dbReference type="SMART" id="SM00387"/>
    </source>
</evidence>
<evidence type="ECO:0000256" key="7">
    <source>
        <dbReference type="SAM" id="SignalP"/>
    </source>
</evidence>
<evidence type="ECO:0000256" key="2">
    <source>
        <dbReference type="ARBA" id="ARBA00022741"/>
    </source>
</evidence>
<feature type="binding site" evidence="5">
    <location>
        <position position="128"/>
    </location>
    <ligand>
        <name>ATP</name>
        <dbReference type="ChEBI" id="CHEBI:30616"/>
    </ligand>
</feature>
<evidence type="ECO:0000256" key="1">
    <source>
        <dbReference type="ARBA" id="ARBA00008239"/>
    </source>
</evidence>
<evidence type="ECO:0000256" key="4">
    <source>
        <dbReference type="ARBA" id="ARBA00023186"/>
    </source>
</evidence>
<dbReference type="HAMAP" id="MF_00505">
    <property type="entry name" value="HSP90"/>
    <property type="match status" value="1"/>
</dbReference>
<dbReference type="GO" id="GO:0016887">
    <property type="term" value="F:ATP hydrolysis activity"/>
    <property type="evidence" value="ECO:0007669"/>
    <property type="project" value="InterPro"/>
</dbReference>
<dbReference type="SUPFAM" id="SSF55874">
    <property type="entry name" value="ATPase domain of HSP90 chaperone/DNA topoisomerase II/histidine kinase"/>
    <property type="match status" value="1"/>
</dbReference>
<dbReference type="PIRSF" id="PIRSF002583">
    <property type="entry name" value="Hsp90"/>
    <property type="match status" value="1"/>
</dbReference>
<sequence>MNIKSILKYLITLVIFFALAVKAEGEAEAETMEKAKEGAETHAFETEVNRLMKLIINSIYKNKEIFLRELISNGSDALDKIRFLALTDDKALVSNPHLNITIKAFPEDKKLVITDTGIGMTKENLINNLGTIAKSGTSEFLKAMEDEETADSSLIGQFGVGFYSAFLVADWVTVVSKHNDDEQYIWESDAENGFKVYKDPRGNTLGRGTQITLNLREDALEYVEDDNLRDLITKYSQFINFPIYLWTTTTETVNEPVEEESTEVADEKKDDDEDDVEDVEDEEKKPKFKKVEKTVTKWELMNENKPIWTRKPKDISKEEYVDFYQAFARASDDPLAHIHFRAEGETDFRCLLYIPSKAPQEFMTHINENISPIKLYVKRIFITDEMPDFIPRWLSFVRGLVDSDDFPLNVSRETIQHQPILKVIQKKVVSKAIEMFTKLQKNEEKYNTFMKEFGTSIKLGVVEDHAHRNKIAKLLRFNSSHGKKLVTLQDYISRMRKGQEQIYYLTGPSLEEIKKSPFIENVVSRGYEVLYCPEPIDEYVFSSMPEYEGKKFQDIAKVGLKFGDEDEETEEYFKSMNEKFKPLADYLKETLKDHIESVTVSNRLTKSPCAIVANEYGWSGNMERLMNAQAIPTQDQYMKIIYSGQRKHMEINPKHPVIESLLEKVNDGKTNKATEELSMVLFETALLRSGYSIKDNKKFADRIDRILRKNLGVELSKKVEFESKPAPEYADPEAAAKAGKKKKKSTKAKKDGDAENDEEKDKEEVEDEKDEDEKDEDNNEVDDEKDETIKDEVVEEEVKKEEDEKEDDKKEDEKEEEKKEENNVKDEL</sequence>
<keyword evidence="3 5" id="KW-0067">ATP-binding</keyword>
<proteinExistence type="inferred from homology"/>
<dbReference type="PRINTS" id="PR00775">
    <property type="entry name" value="HEATSHOCK90"/>
</dbReference>
<feature type="binding site" evidence="5">
    <location>
        <position position="73"/>
    </location>
    <ligand>
        <name>ATP</name>
        <dbReference type="ChEBI" id="CHEBI:30616"/>
    </ligand>
</feature>
<feature type="signal peptide" evidence="7">
    <location>
        <begin position="1"/>
        <end position="25"/>
    </location>
</feature>
<dbReference type="InterPro" id="IPR003594">
    <property type="entry name" value="HATPase_dom"/>
</dbReference>
<keyword evidence="2 5" id="KW-0547">Nucleotide-binding</keyword>
<dbReference type="GO" id="GO:0140662">
    <property type="term" value="F:ATP-dependent protein folding chaperone"/>
    <property type="evidence" value="ECO:0007669"/>
    <property type="project" value="InterPro"/>
</dbReference>
<name>A0A1Y2BYK8_9FUNG</name>
<dbReference type="Gene3D" id="3.30.565.10">
    <property type="entry name" value="Histidine kinase-like ATPase, C-terminal domain"/>
    <property type="match status" value="1"/>
</dbReference>
<feature type="compositionally biased region" description="Basic residues" evidence="6">
    <location>
        <begin position="738"/>
        <end position="747"/>
    </location>
</feature>
<dbReference type="InterPro" id="IPR020575">
    <property type="entry name" value="Hsp90_N"/>
</dbReference>
<dbReference type="NCBIfam" id="NF003555">
    <property type="entry name" value="PRK05218.1"/>
    <property type="match status" value="1"/>
</dbReference>
<evidence type="ECO:0000256" key="3">
    <source>
        <dbReference type="ARBA" id="ARBA00022840"/>
    </source>
</evidence>
<dbReference type="SUPFAM" id="SSF54211">
    <property type="entry name" value="Ribosomal protein S5 domain 2-like"/>
    <property type="match status" value="1"/>
</dbReference>
<dbReference type="GO" id="GO:0005524">
    <property type="term" value="F:ATP binding"/>
    <property type="evidence" value="ECO:0007669"/>
    <property type="project" value="UniProtKB-KW"/>
</dbReference>
<feature type="chain" id="PRO_5011988189" evidence="7">
    <location>
        <begin position="26"/>
        <end position="828"/>
    </location>
</feature>
<keyword evidence="9" id="KW-0346">Stress response</keyword>
<organism evidence="9 10">
    <name type="scientific">Neocallimastix californiae</name>
    <dbReference type="NCBI Taxonomy" id="1754190"/>
    <lineage>
        <taxon>Eukaryota</taxon>
        <taxon>Fungi</taxon>
        <taxon>Fungi incertae sedis</taxon>
        <taxon>Chytridiomycota</taxon>
        <taxon>Chytridiomycota incertae sedis</taxon>
        <taxon>Neocallimastigomycetes</taxon>
        <taxon>Neocallimastigales</taxon>
        <taxon>Neocallimastigaceae</taxon>
        <taxon>Neocallimastix</taxon>
    </lineage>
</organism>
<dbReference type="FunFam" id="3.30.230.80:FF:000001">
    <property type="entry name" value="Heat shock protein 90 alpha"/>
    <property type="match status" value="1"/>
</dbReference>
<keyword evidence="7" id="KW-0732">Signal</keyword>
<dbReference type="EMBL" id="MCOG01000130">
    <property type="protein sequence ID" value="ORY39764.1"/>
    <property type="molecule type" value="Genomic_DNA"/>
</dbReference>
<dbReference type="FunFam" id="3.30.565.10:FF:000005">
    <property type="entry name" value="Heat shock protein 90"/>
    <property type="match status" value="1"/>
</dbReference>
<feature type="binding site" evidence="5">
    <location>
        <position position="69"/>
    </location>
    <ligand>
        <name>ATP</name>
        <dbReference type="ChEBI" id="CHEBI:30616"/>
    </ligand>
</feature>
<feature type="domain" description="Histidine kinase/HSP90-like ATPase" evidence="8">
    <location>
        <begin position="62"/>
        <end position="219"/>
    </location>
</feature>
<feature type="compositionally biased region" description="Basic and acidic residues" evidence="6">
    <location>
        <begin position="787"/>
        <end position="828"/>
    </location>
</feature>
<dbReference type="Gene3D" id="3.40.50.11260">
    <property type="match status" value="1"/>
</dbReference>
<dbReference type="FunFam" id="1.20.120.790:FF:000001">
    <property type="entry name" value="Heat shock protein 90 alpha"/>
    <property type="match status" value="1"/>
</dbReference>
<dbReference type="OrthoDB" id="28737at2759"/>
<dbReference type="PROSITE" id="PS00298">
    <property type="entry name" value="HSP90"/>
    <property type="match status" value="1"/>
</dbReference>
<dbReference type="InterPro" id="IPR020568">
    <property type="entry name" value="Ribosomal_Su5_D2-typ_SF"/>
</dbReference>
<comment type="similarity">
    <text evidence="1">Belongs to the heat shock protein 90 family.</text>
</comment>
<comment type="caution">
    <text evidence="9">The sequence shown here is derived from an EMBL/GenBank/DDBJ whole genome shotgun (WGS) entry which is preliminary data.</text>
</comment>
<feature type="binding site" evidence="5">
    <location>
        <position position="412"/>
    </location>
    <ligand>
        <name>ATP</name>
        <dbReference type="ChEBI" id="CHEBI:30616"/>
    </ligand>
</feature>
<feature type="region of interest" description="Disordered" evidence="6">
    <location>
        <begin position="723"/>
        <end position="828"/>
    </location>
</feature>
<reference evidence="9 10" key="1">
    <citation type="submission" date="2016-08" db="EMBL/GenBank/DDBJ databases">
        <title>A Parts List for Fungal Cellulosomes Revealed by Comparative Genomics.</title>
        <authorList>
            <consortium name="DOE Joint Genome Institute"/>
            <person name="Haitjema C.H."/>
            <person name="Gilmore S.P."/>
            <person name="Henske J.K."/>
            <person name="Solomon K.V."/>
            <person name="De Groot R."/>
            <person name="Kuo A."/>
            <person name="Mondo S.J."/>
            <person name="Salamov A.A."/>
            <person name="Labutti K."/>
            <person name="Zhao Z."/>
            <person name="Chiniquy J."/>
            <person name="Barry K."/>
            <person name="Brewer H.M."/>
            <person name="Purvine S.O."/>
            <person name="Wright A.T."/>
            <person name="Boxma B."/>
            <person name="Van Alen T."/>
            <person name="Hackstein J.H."/>
            <person name="Baker S.E."/>
            <person name="Grigoriev I.V."/>
            <person name="O'Malley M.A."/>
        </authorList>
    </citation>
    <scope>NUCLEOTIDE SEQUENCE [LARGE SCALE GENOMIC DNA]</scope>
    <source>
        <strain evidence="9 10">G1</strain>
    </source>
</reference>
<dbReference type="CDD" id="cd16927">
    <property type="entry name" value="HATPase_Hsp90-like"/>
    <property type="match status" value="1"/>
</dbReference>
<evidence type="ECO:0000256" key="6">
    <source>
        <dbReference type="SAM" id="MobiDB-lite"/>
    </source>
</evidence>
<dbReference type="SMART" id="SM00387">
    <property type="entry name" value="HATPase_c"/>
    <property type="match status" value="1"/>
</dbReference>
<dbReference type="GO" id="GO:0051082">
    <property type="term" value="F:unfolded protein binding"/>
    <property type="evidence" value="ECO:0007669"/>
    <property type="project" value="InterPro"/>
</dbReference>
<dbReference type="STRING" id="1754190.A0A1Y2BYK8"/>
<evidence type="ECO:0000313" key="9">
    <source>
        <dbReference type="EMBL" id="ORY39764.1"/>
    </source>
</evidence>
<dbReference type="Gene3D" id="1.20.120.790">
    <property type="entry name" value="Heat shock protein 90, C-terminal domain"/>
    <property type="match status" value="1"/>
</dbReference>
<dbReference type="InterPro" id="IPR001404">
    <property type="entry name" value="Hsp90_fam"/>
</dbReference>
<dbReference type="InterPro" id="IPR019805">
    <property type="entry name" value="Heat_shock_protein_90_CS"/>
</dbReference>
<feature type="binding site" evidence="5">
    <location>
        <begin position="135"/>
        <end position="136"/>
    </location>
    <ligand>
        <name>ATP</name>
        <dbReference type="ChEBI" id="CHEBI:30616"/>
    </ligand>
</feature>
<protein>
    <submittedName>
        <fullName evidence="9">Heat shock protein Hsp90</fullName>
    </submittedName>
</protein>
<dbReference type="InterPro" id="IPR036890">
    <property type="entry name" value="HATPase_C_sf"/>
</dbReference>
<dbReference type="Pfam" id="PF00183">
    <property type="entry name" value="HSP90"/>
    <property type="match status" value="1"/>
</dbReference>
<feature type="compositionally biased region" description="Acidic residues" evidence="6">
    <location>
        <begin position="256"/>
        <end position="281"/>
    </location>
</feature>